<gene>
    <name evidence="1" type="ORF">Syn7803US5_106</name>
</gene>
<organism evidence="1 2">
    <name type="scientific">Synechococcus phage ACG-2014d</name>
    <dbReference type="NCBI Taxonomy" id="1493509"/>
    <lineage>
        <taxon>Viruses</taxon>
        <taxon>Duplodnaviria</taxon>
        <taxon>Heunggongvirae</taxon>
        <taxon>Uroviricota</taxon>
        <taxon>Caudoviricetes</taxon>
        <taxon>Pantevenvirales</taxon>
        <taxon>Kyanoviridae</taxon>
        <taxon>Lowelvirus</taxon>
        <taxon>Lowelvirus tuscon4d</taxon>
    </lineage>
</organism>
<sequence length="142" mass="16851">MNLEELQKMWDRDSKIDTDLYCEESSKIPSLHAKYHSLLNTFSTLKIERETEFNILMRDKWIYYKGKAPAKVYSEIPFDLKLTSRDEIETFINADSDVQKCRSKLAYIDVCLNYLDSVLRMINNRGYQIKNAIDWEKFKAGF</sequence>
<dbReference type="InterPro" id="IPR021289">
    <property type="entry name" value="UvsY"/>
</dbReference>
<dbReference type="Pfam" id="PF11056">
    <property type="entry name" value="UvsY"/>
    <property type="match status" value="1"/>
</dbReference>
<proteinExistence type="predicted"/>
<accession>A0A0E3FUB2</accession>
<dbReference type="Proteomes" id="UP000185350">
    <property type="component" value="Segment"/>
</dbReference>
<reference evidence="1 2" key="1">
    <citation type="submission" date="2013-12" db="EMBL/GenBank/DDBJ databases">
        <title>Ecological redundancy of diverse viral populations within a natural community.</title>
        <authorList>
            <person name="Gregory A.C."/>
            <person name="LaButti K."/>
            <person name="Copeland A."/>
            <person name="Woyke T."/>
            <person name="Sullivan M.B."/>
        </authorList>
    </citation>
    <scope>NUCLEOTIDE SEQUENCE [LARGE SCALE GENOMIC DNA]</scope>
    <source>
        <strain evidence="1">Syn7803US5</strain>
    </source>
</reference>
<dbReference type="EMBL" id="KJ019113">
    <property type="protein sequence ID" value="AIX34804.1"/>
    <property type="molecule type" value="Genomic_DNA"/>
</dbReference>
<protein>
    <submittedName>
        <fullName evidence="1">UvsY</fullName>
    </submittedName>
</protein>
<evidence type="ECO:0000313" key="1">
    <source>
        <dbReference type="EMBL" id="AIX34804.1"/>
    </source>
</evidence>
<name>A0A0E3FUB2_9CAUD</name>
<evidence type="ECO:0000313" key="2">
    <source>
        <dbReference type="Proteomes" id="UP000185350"/>
    </source>
</evidence>